<feature type="binding site" evidence="6">
    <location>
        <position position="100"/>
    </location>
    <ligand>
        <name>FMN</name>
        <dbReference type="ChEBI" id="CHEBI:58210"/>
    </ligand>
</feature>
<evidence type="ECO:0000256" key="2">
    <source>
        <dbReference type="ARBA" id="ARBA00022643"/>
    </source>
</evidence>
<dbReference type="SUPFAM" id="SSF51679">
    <property type="entry name" value="Bacterial luciferase-like"/>
    <property type="match status" value="1"/>
</dbReference>
<dbReference type="GO" id="GO:0004497">
    <property type="term" value="F:monooxygenase activity"/>
    <property type="evidence" value="ECO:0007669"/>
    <property type="project" value="UniProtKB-KW"/>
</dbReference>
<evidence type="ECO:0000256" key="6">
    <source>
        <dbReference type="PIRSR" id="PIRSR000337-1"/>
    </source>
</evidence>
<keyword evidence="4 9" id="KW-0503">Monooxygenase</keyword>
<comment type="similarity">
    <text evidence="5">Belongs to the NtaA/SnaA/DszA monooxygenase family.</text>
</comment>
<evidence type="ECO:0000256" key="5">
    <source>
        <dbReference type="ARBA" id="ARBA00033748"/>
    </source>
</evidence>
<feature type="domain" description="Luciferase-like" evidence="8">
    <location>
        <begin position="31"/>
        <end position="381"/>
    </location>
</feature>
<evidence type="ECO:0000256" key="1">
    <source>
        <dbReference type="ARBA" id="ARBA00022630"/>
    </source>
</evidence>
<evidence type="ECO:0000256" key="3">
    <source>
        <dbReference type="ARBA" id="ARBA00023002"/>
    </source>
</evidence>
<dbReference type="NCBIfam" id="TIGR03860">
    <property type="entry name" value="FMN_nitrolo"/>
    <property type="match status" value="1"/>
</dbReference>
<keyword evidence="3" id="KW-0560">Oxidoreductase</keyword>
<evidence type="ECO:0000256" key="4">
    <source>
        <dbReference type="ARBA" id="ARBA00023033"/>
    </source>
</evidence>
<dbReference type="InterPro" id="IPR036661">
    <property type="entry name" value="Luciferase-like_sf"/>
</dbReference>
<feature type="binding site" evidence="6">
    <location>
        <position position="225"/>
    </location>
    <ligand>
        <name>FMN</name>
        <dbReference type="ChEBI" id="CHEBI:58210"/>
    </ligand>
</feature>
<feature type="binding site" evidence="6">
    <location>
        <position position="150"/>
    </location>
    <ligand>
        <name>FMN</name>
        <dbReference type="ChEBI" id="CHEBI:58210"/>
    </ligand>
</feature>
<dbReference type="PIRSF" id="PIRSF000337">
    <property type="entry name" value="NTA_MOA"/>
    <property type="match status" value="1"/>
</dbReference>
<comment type="caution">
    <text evidence="9">The sequence shown here is derived from an EMBL/GenBank/DDBJ whole genome shotgun (WGS) entry which is preliminary data.</text>
</comment>
<name>A0A0R3BNM7_9BRAD</name>
<dbReference type="InterPro" id="IPR051260">
    <property type="entry name" value="Diverse_substr_monoxygenases"/>
</dbReference>
<organism evidence="9 10">
    <name type="scientific">Bradyrhizobium yuanmingense</name>
    <dbReference type="NCBI Taxonomy" id="108015"/>
    <lineage>
        <taxon>Bacteria</taxon>
        <taxon>Pseudomonadati</taxon>
        <taxon>Pseudomonadota</taxon>
        <taxon>Alphaproteobacteria</taxon>
        <taxon>Hyphomicrobiales</taxon>
        <taxon>Nitrobacteraceae</taxon>
        <taxon>Bradyrhizobium</taxon>
    </lineage>
</organism>
<dbReference type="EMBL" id="LJYF01000048">
    <property type="protein sequence ID" value="KRP86952.1"/>
    <property type="molecule type" value="Genomic_DNA"/>
</dbReference>
<protein>
    <submittedName>
        <fullName evidence="9">Nitrilotriacetate monooxygenase</fullName>
    </submittedName>
</protein>
<accession>A0A0R3BNM7</accession>
<feature type="region of interest" description="Disordered" evidence="7">
    <location>
        <begin position="422"/>
        <end position="447"/>
    </location>
</feature>
<proteinExistence type="inferred from homology"/>
<dbReference type="InterPro" id="IPR011251">
    <property type="entry name" value="Luciferase-like_dom"/>
</dbReference>
<dbReference type="PANTHER" id="PTHR30011:SF16">
    <property type="entry name" value="C2H2 FINGER DOMAIN TRANSCRIPTION FACTOR (EUROFUNG)-RELATED"/>
    <property type="match status" value="1"/>
</dbReference>
<gene>
    <name evidence="9" type="ORF">AOQ72_02665</name>
</gene>
<dbReference type="OrthoDB" id="9779442at2"/>
<feature type="binding site" evidence="6">
    <location>
        <position position="58"/>
    </location>
    <ligand>
        <name>FMN</name>
        <dbReference type="ChEBI" id="CHEBI:58210"/>
    </ligand>
</feature>
<dbReference type="Proteomes" id="UP000051380">
    <property type="component" value="Unassembled WGS sequence"/>
</dbReference>
<keyword evidence="2 6" id="KW-0288">FMN</keyword>
<dbReference type="AlphaFoldDB" id="A0A0R3BNM7"/>
<dbReference type="PANTHER" id="PTHR30011">
    <property type="entry name" value="ALKANESULFONATE MONOOXYGENASE-RELATED"/>
    <property type="match status" value="1"/>
</dbReference>
<keyword evidence="1 6" id="KW-0285">Flavoprotein</keyword>
<evidence type="ECO:0000313" key="10">
    <source>
        <dbReference type="Proteomes" id="UP000051380"/>
    </source>
</evidence>
<evidence type="ECO:0000256" key="7">
    <source>
        <dbReference type="SAM" id="MobiDB-lite"/>
    </source>
</evidence>
<sequence length="447" mass="49505">MARNGQMALGLYVLQAGYIEGAWRDPSVPKTGGVDIEHYAHLAALAEGAAFHFVFLPDSPSVVERDNANIARAGRNDTFEPITLLSALSSRTKNIGFVATATTTYHQPYHLARMIASLDHLSHGRAAWNIVTSGNKFEGANFGDEEIPEHDARYERAREFVGVMKGLWDTWEDDAFVRDRQNGIFADTGKLHFLNHRGTYFSVRGPLNIARPPQGYPVLVQAGSSEAGVRFAAELAEVVFTAQPLLESGKQYYSDLKQKARGLGRKDDQILVMPGIVPIVGRTKQEASDKLKKLQSYTHADVMTETADRWLGFVTDLRAIDLDSLVPATLPETNFIQSRQKVLLELAARQGMTWRQLIRSISDSRGHLMVVGTPNEIADIMISAFDQYAADGFNLIPAIVPSGLKDFVELVVPELRRRGKFRSESSGQTLRENLGLKRPPNQFTQAA</sequence>
<dbReference type="CDD" id="cd01095">
    <property type="entry name" value="Nitrilotriacetate_monoxgenase"/>
    <property type="match status" value="1"/>
</dbReference>
<reference evidence="9 10" key="1">
    <citation type="submission" date="2015-09" db="EMBL/GenBank/DDBJ databases">
        <title>Draft Genome Sequence of the Strain BR 3267 (Bradyrhizobium yuanmingense) recommended as inoculant for cowpea in Brazil.</title>
        <authorList>
            <person name="Simoes-Araujo J.L."/>
            <person name="Zilli J.E."/>
        </authorList>
    </citation>
    <scope>NUCLEOTIDE SEQUENCE [LARGE SCALE GENOMIC DNA]</scope>
    <source>
        <strain evidence="9 10">BR3267</strain>
    </source>
</reference>
<dbReference type="InterPro" id="IPR016215">
    <property type="entry name" value="NTA_MOA"/>
</dbReference>
<evidence type="ECO:0000259" key="8">
    <source>
        <dbReference type="Pfam" id="PF00296"/>
    </source>
</evidence>
<feature type="binding site" evidence="6">
    <location>
        <position position="154"/>
    </location>
    <ligand>
        <name>FMN</name>
        <dbReference type="ChEBI" id="CHEBI:58210"/>
    </ligand>
</feature>
<evidence type="ECO:0000313" key="9">
    <source>
        <dbReference type="EMBL" id="KRP86952.1"/>
    </source>
</evidence>
<dbReference type="Pfam" id="PF00296">
    <property type="entry name" value="Bac_luciferase"/>
    <property type="match status" value="1"/>
</dbReference>
<dbReference type="RefSeq" id="WP_057030245.1">
    <property type="nucleotide sequence ID" value="NZ_LJYF01000048.1"/>
</dbReference>
<dbReference type="Gene3D" id="3.20.20.30">
    <property type="entry name" value="Luciferase-like domain"/>
    <property type="match status" value="1"/>
</dbReference>
<dbReference type="GO" id="GO:0016705">
    <property type="term" value="F:oxidoreductase activity, acting on paired donors, with incorporation or reduction of molecular oxygen"/>
    <property type="evidence" value="ECO:0007669"/>
    <property type="project" value="InterPro"/>
</dbReference>
<feature type="binding site" evidence="6">
    <location>
        <position position="224"/>
    </location>
    <ligand>
        <name>FMN</name>
        <dbReference type="ChEBI" id="CHEBI:58210"/>
    </ligand>
</feature>